<proteinExistence type="predicted"/>
<dbReference type="Proteomes" id="UP000466445">
    <property type="component" value="Chromosome"/>
</dbReference>
<evidence type="ECO:0000313" key="2">
    <source>
        <dbReference type="Proteomes" id="UP000466445"/>
    </source>
</evidence>
<dbReference type="RefSeq" id="WP_163699359.1">
    <property type="nucleotide sequence ID" value="NZ_AP022595.1"/>
</dbReference>
<name>A0A7I7SUJ4_9MYCO</name>
<evidence type="ECO:0000313" key="1">
    <source>
        <dbReference type="EMBL" id="BBY60687.1"/>
    </source>
</evidence>
<protein>
    <submittedName>
        <fullName evidence="1">Uncharacterized protein</fullName>
    </submittedName>
</protein>
<keyword evidence="2" id="KW-1185">Reference proteome</keyword>
<organism evidence="1 2">
    <name type="scientific">Mycolicibacterium sarraceniae</name>
    <dbReference type="NCBI Taxonomy" id="1534348"/>
    <lineage>
        <taxon>Bacteria</taxon>
        <taxon>Bacillati</taxon>
        <taxon>Actinomycetota</taxon>
        <taxon>Actinomycetes</taxon>
        <taxon>Mycobacteriales</taxon>
        <taxon>Mycobacteriaceae</taxon>
        <taxon>Mycolicibacterium</taxon>
    </lineage>
</organism>
<reference evidence="1 2" key="1">
    <citation type="journal article" date="2019" name="Emerg. Microbes Infect.">
        <title>Comprehensive subspecies identification of 175 nontuberculous mycobacteria species based on 7547 genomic profiles.</title>
        <authorList>
            <person name="Matsumoto Y."/>
            <person name="Kinjo T."/>
            <person name="Motooka D."/>
            <person name="Nabeya D."/>
            <person name="Jung N."/>
            <person name="Uechi K."/>
            <person name="Horii T."/>
            <person name="Iida T."/>
            <person name="Fujita J."/>
            <person name="Nakamura S."/>
        </authorList>
    </citation>
    <scope>NUCLEOTIDE SEQUENCE [LARGE SCALE GENOMIC DNA]</scope>
    <source>
        <strain evidence="1 2">JCM 30395</strain>
    </source>
</reference>
<dbReference type="EMBL" id="AP022595">
    <property type="protein sequence ID" value="BBY60687.1"/>
    <property type="molecule type" value="Genomic_DNA"/>
</dbReference>
<gene>
    <name evidence="1" type="ORF">MSAR_38230</name>
</gene>
<sequence length="79" mass="8201">MGDKIRSAQSSVAAQDLEIQLGKWAEGAALSAKAQRAEANPAEIPAPANAAESDTVRAVRLITDATAALRQACSQLKLN</sequence>
<accession>A0A7I7SUJ4</accession>
<dbReference type="KEGG" id="msar:MSAR_38230"/>
<dbReference type="AlphaFoldDB" id="A0A7I7SUJ4"/>